<dbReference type="AlphaFoldDB" id="A0AAV4GNZ1"/>
<dbReference type="GO" id="GO:0015280">
    <property type="term" value="F:ligand-gated sodium channel activity"/>
    <property type="evidence" value="ECO:0007669"/>
    <property type="project" value="TreeGrafter"/>
</dbReference>
<evidence type="ECO:0000256" key="5">
    <source>
        <dbReference type="ARBA" id="ARBA00022989"/>
    </source>
</evidence>
<keyword evidence="10 11" id="KW-0407">Ion channel</keyword>
<dbReference type="Gene3D" id="2.60.470.10">
    <property type="entry name" value="Acid-sensing ion channels like domains"/>
    <property type="match status" value="1"/>
</dbReference>
<evidence type="ECO:0000256" key="4">
    <source>
        <dbReference type="ARBA" id="ARBA00022692"/>
    </source>
</evidence>
<dbReference type="GO" id="GO:0005886">
    <property type="term" value="C:plasma membrane"/>
    <property type="evidence" value="ECO:0007669"/>
    <property type="project" value="TreeGrafter"/>
</dbReference>
<reference evidence="12 13" key="1">
    <citation type="journal article" date="2021" name="Elife">
        <title>Chloroplast acquisition without the gene transfer in kleptoplastic sea slugs, Plakobranchus ocellatus.</title>
        <authorList>
            <person name="Maeda T."/>
            <person name="Takahashi S."/>
            <person name="Yoshida T."/>
            <person name="Shimamura S."/>
            <person name="Takaki Y."/>
            <person name="Nagai Y."/>
            <person name="Toyoda A."/>
            <person name="Suzuki Y."/>
            <person name="Arimoto A."/>
            <person name="Ishii H."/>
            <person name="Satoh N."/>
            <person name="Nishiyama T."/>
            <person name="Hasebe M."/>
            <person name="Maruyama T."/>
            <person name="Minagawa J."/>
            <person name="Obokata J."/>
            <person name="Shigenobu S."/>
        </authorList>
    </citation>
    <scope>NUCLEOTIDE SEQUENCE [LARGE SCALE GENOMIC DNA]</scope>
</reference>
<protein>
    <submittedName>
        <fullName evidence="12">Acid-sensing ion channel 5</fullName>
    </submittedName>
</protein>
<keyword evidence="13" id="KW-1185">Reference proteome</keyword>
<comment type="similarity">
    <text evidence="11">Belongs to the amiloride-sensitive sodium channel (TC 1.A.6) family.</text>
</comment>
<dbReference type="InterPro" id="IPR001873">
    <property type="entry name" value="ENaC"/>
</dbReference>
<proteinExistence type="inferred from homology"/>
<name>A0AAV4GNZ1_9GAST</name>
<organism evidence="12 13">
    <name type="scientific">Elysia marginata</name>
    <dbReference type="NCBI Taxonomy" id="1093978"/>
    <lineage>
        <taxon>Eukaryota</taxon>
        <taxon>Metazoa</taxon>
        <taxon>Spiralia</taxon>
        <taxon>Lophotrochozoa</taxon>
        <taxon>Mollusca</taxon>
        <taxon>Gastropoda</taxon>
        <taxon>Heterobranchia</taxon>
        <taxon>Euthyneura</taxon>
        <taxon>Panpulmonata</taxon>
        <taxon>Sacoglossa</taxon>
        <taxon>Placobranchoidea</taxon>
        <taxon>Plakobranchidae</taxon>
        <taxon>Elysia</taxon>
    </lineage>
</organism>
<evidence type="ECO:0000256" key="8">
    <source>
        <dbReference type="ARBA" id="ARBA00023136"/>
    </source>
</evidence>
<keyword evidence="2 11" id="KW-0813">Transport</keyword>
<evidence type="ECO:0000256" key="1">
    <source>
        <dbReference type="ARBA" id="ARBA00004141"/>
    </source>
</evidence>
<comment type="caution">
    <text evidence="12">The sequence shown here is derived from an EMBL/GenBank/DDBJ whole genome shotgun (WGS) entry which is preliminary data.</text>
</comment>
<gene>
    <name evidence="12" type="ORF">ElyMa_004211700</name>
</gene>
<comment type="subcellular location">
    <subcellularLocation>
        <location evidence="1">Membrane</location>
        <topology evidence="1">Multi-pass membrane protein</topology>
    </subcellularLocation>
</comment>
<evidence type="ECO:0000313" key="12">
    <source>
        <dbReference type="EMBL" id="GFR86966.1"/>
    </source>
</evidence>
<evidence type="ECO:0000256" key="11">
    <source>
        <dbReference type="RuleBase" id="RU000679"/>
    </source>
</evidence>
<dbReference type="Proteomes" id="UP000762676">
    <property type="component" value="Unassembled WGS sequence"/>
</dbReference>
<evidence type="ECO:0000256" key="7">
    <source>
        <dbReference type="ARBA" id="ARBA00023065"/>
    </source>
</evidence>
<evidence type="ECO:0000256" key="10">
    <source>
        <dbReference type="ARBA" id="ARBA00023303"/>
    </source>
</evidence>
<dbReference type="PANTHER" id="PTHR11690:SF300">
    <property type="entry name" value="PICKPOCKET PROTEIN 19"/>
    <property type="match status" value="1"/>
</dbReference>
<sequence length="483" mass="53622">MSGVLFMSTYAAKGPLPSYLLEDTLYPSHREISTQAVAEQAQANGEFSGTPEELRVCNDGGHLREKGMLEHYLQSATIHGVAQTNGPLFYNYRRPVWLVLILGMAVMLGLTLHSEISHMYEYPSRTVTRVNLKDELTFPAVTICNLNQFYIDRVPNIPIVQALFKIQSDYTFLTKDLLNSPANLSILDTMVDISGEELQRISRTAAPRLDELLVQCTWSFMSYNCSDLFKPLRTGYGMCFVFNGPDVPPEELVKAYGGLSKLRVIGVLDNDRSYFSALIHAGLKVRDSGRSYFSALIHAGLKVRDSDRSYFSALIHAGLKVGDNARSYFSALIHAGLKVRDNDRSYFSALIHAGHKVRDNDRSYFSALIHAGLKVLIHEANEMPFPMFDGSYVRPGVAALMALSRSDVAQFTVGPLCSAKQILTCYSEQMHKVKISTIDQCHCPKECYTVSYSADVSYATVASTFIENQAAQDGITLLSGPLK</sequence>
<keyword evidence="3 11" id="KW-0894">Sodium channel</keyword>
<evidence type="ECO:0000256" key="2">
    <source>
        <dbReference type="ARBA" id="ARBA00022448"/>
    </source>
</evidence>
<evidence type="ECO:0000256" key="3">
    <source>
        <dbReference type="ARBA" id="ARBA00022461"/>
    </source>
</evidence>
<dbReference type="EMBL" id="BMAT01008518">
    <property type="protein sequence ID" value="GFR86966.1"/>
    <property type="molecule type" value="Genomic_DNA"/>
</dbReference>
<keyword evidence="7 11" id="KW-0406">Ion transport</keyword>
<dbReference type="PANTHER" id="PTHR11690">
    <property type="entry name" value="AMILORIDE-SENSITIVE SODIUM CHANNEL-RELATED"/>
    <property type="match status" value="1"/>
</dbReference>
<evidence type="ECO:0000256" key="6">
    <source>
        <dbReference type="ARBA" id="ARBA00023053"/>
    </source>
</evidence>
<keyword evidence="8" id="KW-0472">Membrane</keyword>
<dbReference type="Pfam" id="PF00858">
    <property type="entry name" value="ASC"/>
    <property type="match status" value="1"/>
</dbReference>
<dbReference type="PRINTS" id="PR01078">
    <property type="entry name" value="AMINACHANNEL"/>
</dbReference>
<evidence type="ECO:0000256" key="9">
    <source>
        <dbReference type="ARBA" id="ARBA00023201"/>
    </source>
</evidence>
<evidence type="ECO:0000313" key="13">
    <source>
        <dbReference type="Proteomes" id="UP000762676"/>
    </source>
</evidence>
<keyword evidence="4 11" id="KW-0812">Transmembrane</keyword>
<keyword evidence="5" id="KW-1133">Transmembrane helix</keyword>
<keyword evidence="6" id="KW-0915">Sodium</keyword>
<keyword evidence="9 11" id="KW-0739">Sodium transport</keyword>
<accession>A0AAV4GNZ1</accession>